<feature type="non-terminal residue" evidence="14">
    <location>
        <position position="56"/>
    </location>
</feature>
<keyword evidence="7" id="KW-0808">Transferase</keyword>
<evidence type="ECO:0000313" key="15">
    <source>
        <dbReference type="Proteomes" id="UP001266305"/>
    </source>
</evidence>
<organism evidence="14 15">
    <name type="scientific">Saguinus oedipus</name>
    <name type="common">Cotton-top tamarin</name>
    <name type="synonym">Oedipomidas oedipus</name>
    <dbReference type="NCBI Taxonomy" id="9490"/>
    <lineage>
        <taxon>Eukaryota</taxon>
        <taxon>Metazoa</taxon>
        <taxon>Chordata</taxon>
        <taxon>Craniata</taxon>
        <taxon>Vertebrata</taxon>
        <taxon>Euteleostomi</taxon>
        <taxon>Mammalia</taxon>
        <taxon>Eutheria</taxon>
        <taxon>Euarchontoglires</taxon>
        <taxon>Primates</taxon>
        <taxon>Haplorrhini</taxon>
        <taxon>Platyrrhini</taxon>
        <taxon>Cebidae</taxon>
        <taxon>Callitrichinae</taxon>
        <taxon>Saguinus</taxon>
    </lineage>
</organism>
<comment type="pathway">
    <text evidence="4">Protein modification; protein ubiquitination.</text>
</comment>
<dbReference type="PANTHER" id="PTHR11254:SF363">
    <property type="entry name" value="E3 UBIQUITIN-PROTEIN LIGASE HACE1"/>
    <property type="match status" value="1"/>
</dbReference>
<comment type="subcellular location">
    <subcellularLocation>
        <location evidence="3">Cytoplasm</location>
    </subcellularLocation>
    <subcellularLocation>
        <location evidence="2">Endomembrane system</location>
    </subcellularLocation>
</comment>
<evidence type="ECO:0000259" key="13">
    <source>
        <dbReference type="PROSITE" id="PS50237"/>
    </source>
</evidence>
<comment type="catalytic activity">
    <reaction evidence="1">
        <text>S-ubiquitinyl-[E2 ubiquitin-conjugating enzyme]-L-cysteine + [acceptor protein]-L-lysine = [E2 ubiquitin-conjugating enzyme]-L-cysteine + N(6)-ubiquitinyl-[acceptor protein]-L-lysine.</text>
        <dbReference type="EC" id="2.3.2.26"/>
    </reaction>
</comment>
<protein>
    <recommendedName>
        <fullName evidence="5">HECT-type E3 ubiquitin transferase</fullName>
        <ecNumber evidence="5">2.3.2.26</ecNumber>
    </recommendedName>
</protein>
<gene>
    <name evidence="14" type="primary">HACE1_1</name>
    <name evidence="14" type="ORF">P7K49_008390</name>
</gene>
<dbReference type="SUPFAM" id="SSF56204">
    <property type="entry name" value="Hect, E3 ligase catalytic domain"/>
    <property type="match status" value="1"/>
</dbReference>
<dbReference type="EMBL" id="JASSZA010000004">
    <property type="protein sequence ID" value="KAK2114124.1"/>
    <property type="molecule type" value="Genomic_DNA"/>
</dbReference>
<dbReference type="PROSITE" id="PS50237">
    <property type="entry name" value="HECT"/>
    <property type="match status" value="1"/>
</dbReference>
<comment type="caution">
    <text evidence="14">The sequence shown here is derived from an EMBL/GenBank/DDBJ whole genome shotgun (WGS) entry which is preliminary data.</text>
</comment>
<evidence type="ECO:0000256" key="11">
    <source>
        <dbReference type="ARBA" id="ARBA00023136"/>
    </source>
</evidence>
<evidence type="ECO:0000313" key="14">
    <source>
        <dbReference type="EMBL" id="KAK2114124.1"/>
    </source>
</evidence>
<keyword evidence="6" id="KW-0963">Cytoplasm</keyword>
<dbReference type="Pfam" id="PF00632">
    <property type="entry name" value="HECT"/>
    <property type="match status" value="1"/>
</dbReference>
<evidence type="ECO:0000256" key="12">
    <source>
        <dbReference type="PROSITE-ProRule" id="PRU00104"/>
    </source>
</evidence>
<dbReference type="InterPro" id="IPR000569">
    <property type="entry name" value="HECT_dom"/>
</dbReference>
<evidence type="ECO:0000256" key="10">
    <source>
        <dbReference type="ARBA" id="ARBA00023043"/>
    </source>
</evidence>
<keyword evidence="10" id="KW-0040">ANK repeat</keyword>
<keyword evidence="9 12" id="KW-0833">Ubl conjugation pathway</keyword>
<keyword evidence="15" id="KW-1185">Reference proteome</keyword>
<evidence type="ECO:0000256" key="5">
    <source>
        <dbReference type="ARBA" id="ARBA00012485"/>
    </source>
</evidence>
<keyword evidence="11" id="KW-0472">Membrane</keyword>
<evidence type="ECO:0000256" key="1">
    <source>
        <dbReference type="ARBA" id="ARBA00000885"/>
    </source>
</evidence>
<evidence type="ECO:0000256" key="4">
    <source>
        <dbReference type="ARBA" id="ARBA00004906"/>
    </source>
</evidence>
<dbReference type="InterPro" id="IPR035983">
    <property type="entry name" value="Hect_E3_ubiquitin_ligase"/>
</dbReference>
<evidence type="ECO:0000256" key="9">
    <source>
        <dbReference type="ARBA" id="ARBA00022786"/>
    </source>
</evidence>
<dbReference type="InterPro" id="IPR050409">
    <property type="entry name" value="E3_ubiq-protein_ligase"/>
</dbReference>
<comment type="caution">
    <text evidence="12">Lacks conserved residue(s) required for the propagation of feature annotation.</text>
</comment>
<evidence type="ECO:0000256" key="7">
    <source>
        <dbReference type="ARBA" id="ARBA00022679"/>
    </source>
</evidence>
<dbReference type="PANTHER" id="PTHR11254">
    <property type="entry name" value="HECT DOMAIN UBIQUITIN-PROTEIN LIGASE"/>
    <property type="match status" value="1"/>
</dbReference>
<evidence type="ECO:0000256" key="6">
    <source>
        <dbReference type="ARBA" id="ARBA00022490"/>
    </source>
</evidence>
<evidence type="ECO:0000256" key="3">
    <source>
        <dbReference type="ARBA" id="ARBA00004496"/>
    </source>
</evidence>
<evidence type="ECO:0000256" key="2">
    <source>
        <dbReference type="ARBA" id="ARBA00004308"/>
    </source>
</evidence>
<keyword evidence="8" id="KW-0677">Repeat</keyword>
<reference evidence="14 15" key="1">
    <citation type="submission" date="2023-05" db="EMBL/GenBank/DDBJ databases">
        <title>B98-5 Cell Line De Novo Hybrid Assembly: An Optical Mapping Approach.</title>
        <authorList>
            <person name="Kananen K."/>
            <person name="Auerbach J.A."/>
            <person name="Kautto E."/>
            <person name="Blachly J.S."/>
        </authorList>
    </citation>
    <scope>NUCLEOTIDE SEQUENCE [LARGE SCALE GENOMIC DNA]</scope>
    <source>
        <strain evidence="14">B95-8</strain>
        <tissue evidence="14">Cell line</tissue>
    </source>
</reference>
<dbReference type="Proteomes" id="UP001266305">
    <property type="component" value="Unassembled WGS sequence"/>
</dbReference>
<name>A0ABQ9VXK7_SAGOE</name>
<dbReference type="EC" id="2.3.2.26" evidence="5"/>
<evidence type="ECO:0000256" key="8">
    <source>
        <dbReference type="ARBA" id="ARBA00022737"/>
    </source>
</evidence>
<accession>A0ABQ9VXK7</accession>
<feature type="domain" description="HECT" evidence="13">
    <location>
        <begin position="1"/>
        <end position="56"/>
    </location>
</feature>
<sequence length="56" mass="6647">ELLLSGMPEIDVSDWIKNTEYTSGYEREDPVIQWFWEVVEDITQEERVLLLQFVTG</sequence>
<feature type="non-terminal residue" evidence="14">
    <location>
        <position position="1"/>
    </location>
</feature>
<dbReference type="Gene3D" id="3.30.2410.10">
    <property type="entry name" value="Hect, E3 ligase catalytic domain"/>
    <property type="match status" value="1"/>
</dbReference>
<proteinExistence type="predicted"/>